<evidence type="ECO:0000256" key="3">
    <source>
        <dbReference type="SAM" id="Phobius"/>
    </source>
</evidence>
<dbReference type="PANTHER" id="PTHR33392">
    <property type="entry name" value="POLYISOPRENYL-TEICHOIC ACID--PEPTIDOGLYCAN TEICHOIC ACID TRANSFERASE TAGU"/>
    <property type="match status" value="1"/>
</dbReference>
<gene>
    <name evidence="5" type="ORF">PWF71_03985</name>
</gene>
<evidence type="ECO:0000256" key="2">
    <source>
        <dbReference type="SAM" id="MobiDB-lite"/>
    </source>
</evidence>
<keyword evidence="3" id="KW-0472">Membrane</keyword>
<feature type="compositionally biased region" description="Low complexity" evidence="2">
    <location>
        <begin position="382"/>
        <end position="396"/>
    </location>
</feature>
<protein>
    <submittedName>
        <fullName evidence="5">LCP family protein</fullName>
    </submittedName>
</protein>
<dbReference type="Proteomes" id="UP001214756">
    <property type="component" value="Chromosome"/>
</dbReference>
<evidence type="ECO:0000313" key="5">
    <source>
        <dbReference type="EMBL" id="WEF21846.1"/>
    </source>
</evidence>
<sequence>MVRRTPDKDRSTVARHATLPSPGPARGFLKIAGITLGVVLVSAIAVAAFVVTDYFNRFNEGAVTLEDAPEVEPPSISAFPGEFSVLLIGTDECGEVSTGLLGERCSEADGGILNDVNLLVHVSAEPRKVTVISFPRDLMLETPECTLPDGSVASATRKTQINSIFQRAGISCVAKTVTDLTGVEIPFAAKIDFDGVIDVTDAIGGVEVCIGGEGIRDEQTAIDWGPGPRTVSGYEALQFIRTRHGVGDESDMARVSNQQQYMSRLVKKIMSDEVLSDPGKVLGLANTVVDNIDPSDKLANPVRLAQLALSVKDVPFSEFVFLQYPVFADPDDSDRVIPNRDAAATIWDALKAGQPVQLTGDVSNNGGVELVEPAPGTEAEIPATDPSTDTPATDASGTEAPAPRATLDSAISGQTAEQETCANGRQR</sequence>
<organism evidence="5 6">
    <name type="scientific">Microbacterium maritypicum</name>
    <name type="common">Microbacterium liquefaciens</name>
    <dbReference type="NCBI Taxonomy" id="33918"/>
    <lineage>
        <taxon>Bacteria</taxon>
        <taxon>Bacillati</taxon>
        <taxon>Actinomycetota</taxon>
        <taxon>Actinomycetes</taxon>
        <taxon>Micrococcales</taxon>
        <taxon>Microbacteriaceae</taxon>
        <taxon>Microbacterium</taxon>
    </lineage>
</organism>
<keyword evidence="3" id="KW-0812">Transmembrane</keyword>
<feature type="transmembrane region" description="Helical" evidence="3">
    <location>
        <begin position="28"/>
        <end position="51"/>
    </location>
</feature>
<comment type="similarity">
    <text evidence="1">Belongs to the LytR/CpsA/Psr (LCP) family.</text>
</comment>
<dbReference type="EMBL" id="CP118606">
    <property type="protein sequence ID" value="WEF21846.1"/>
    <property type="molecule type" value="Genomic_DNA"/>
</dbReference>
<dbReference type="Pfam" id="PF03816">
    <property type="entry name" value="LytR_cpsA_psr"/>
    <property type="match status" value="1"/>
</dbReference>
<dbReference type="RefSeq" id="WP_017828168.1">
    <property type="nucleotide sequence ID" value="NZ_CP118606.1"/>
</dbReference>
<accession>A0AAJ5VCR9</accession>
<dbReference type="PANTHER" id="PTHR33392:SF6">
    <property type="entry name" value="POLYISOPRENYL-TEICHOIC ACID--PEPTIDOGLYCAN TEICHOIC ACID TRANSFERASE TAGU"/>
    <property type="match status" value="1"/>
</dbReference>
<keyword evidence="3" id="KW-1133">Transmembrane helix</keyword>
<feature type="region of interest" description="Disordered" evidence="2">
    <location>
        <begin position="357"/>
        <end position="427"/>
    </location>
</feature>
<evidence type="ECO:0000313" key="6">
    <source>
        <dbReference type="Proteomes" id="UP001214756"/>
    </source>
</evidence>
<dbReference type="InterPro" id="IPR004474">
    <property type="entry name" value="LytR_CpsA_psr"/>
</dbReference>
<dbReference type="NCBIfam" id="TIGR00350">
    <property type="entry name" value="lytR_cpsA_psr"/>
    <property type="match status" value="1"/>
</dbReference>
<proteinExistence type="inferred from homology"/>
<feature type="compositionally biased region" description="Polar residues" evidence="2">
    <location>
        <begin position="409"/>
        <end position="427"/>
    </location>
</feature>
<dbReference type="InterPro" id="IPR050922">
    <property type="entry name" value="LytR/CpsA/Psr_CW_biosynth"/>
</dbReference>
<name>A0AAJ5VCR9_MICMQ</name>
<dbReference type="AlphaFoldDB" id="A0AAJ5VCR9"/>
<feature type="domain" description="Cell envelope-related transcriptional attenuator" evidence="4">
    <location>
        <begin position="114"/>
        <end position="270"/>
    </location>
</feature>
<feature type="compositionally biased region" description="Polar residues" evidence="2">
    <location>
        <begin position="357"/>
        <end position="366"/>
    </location>
</feature>
<dbReference type="Gene3D" id="3.40.630.190">
    <property type="entry name" value="LCP protein"/>
    <property type="match status" value="1"/>
</dbReference>
<reference evidence="5" key="1">
    <citation type="submission" date="2023-02" db="EMBL/GenBank/DDBJ databases">
        <title>Genome sequence of Microbacterium liquefaciens B1075.</title>
        <authorList>
            <person name="Cao J."/>
            <person name="Li X."/>
        </authorList>
    </citation>
    <scope>NUCLEOTIDE SEQUENCE</scope>
    <source>
        <strain evidence="5">B1075</strain>
    </source>
</reference>
<evidence type="ECO:0000256" key="1">
    <source>
        <dbReference type="ARBA" id="ARBA00006068"/>
    </source>
</evidence>
<evidence type="ECO:0000259" key="4">
    <source>
        <dbReference type="Pfam" id="PF03816"/>
    </source>
</evidence>